<keyword evidence="1" id="KW-0812">Transmembrane</keyword>
<keyword evidence="1" id="KW-0472">Membrane</keyword>
<evidence type="ECO:0000313" key="3">
    <source>
        <dbReference type="Proteomes" id="UP001209878"/>
    </source>
</evidence>
<keyword evidence="3" id="KW-1185">Reference proteome</keyword>
<organism evidence="2 3">
    <name type="scientific">Ridgeia piscesae</name>
    <name type="common">Tubeworm</name>
    <dbReference type="NCBI Taxonomy" id="27915"/>
    <lineage>
        <taxon>Eukaryota</taxon>
        <taxon>Metazoa</taxon>
        <taxon>Spiralia</taxon>
        <taxon>Lophotrochozoa</taxon>
        <taxon>Annelida</taxon>
        <taxon>Polychaeta</taxon>
        <taxon>Sedentaria</taxon>
        <taxon>Canalipalpata</taxon>
        <taxon>Sabellida</taxon>
        <taxon>Siboglinidae</taxon>
        <taxon>Ridgeia</taxon>
    </lineage>
</organism>
<feature type="transmembrane region" description="Helical" evidence="1">
    <location>
        <begin position="58"/>
        <end position="81"/>
    </location>
</feature>
<evidence type="ECO:0000313" key="2">
    <source>
        <dbReference type="EMBL" id="KAK2180408.1"/>
    </source>
</evidence>
<sequence length="105" mass="11602">MSCSPKSRTGLASPVKCGVSIFYTHLIRNVSCVFASHVHGVRFSSLSKRMQIREHISGVLSTIAASLSYIGCFKTLVRILISHLLLTNRFEAEPFYSNVVLTQNA</sequence>
<evidence type="ECO:0000256" key="1">
    <source>
        <dbReference type="SAM" id="Phobius"/>
    </source>
</evidence>
<gene>
    <name evidence="2" type="ORF">NP493_444g02020</name>
</gene>
<reference evidence="2" key="1">
    <citation type="journal article" date="2023" name="Mol. Biol. Evol.">
        <title>Third-Generation Sequencing Reveals the Adaptive Role of the Epigenome in Three Deep-Sea Polychaetes.</title>
        <authorList>
            <person name="Perez M."/>
            <person name="Aroh O."/>
            <person name="Sun Y."/>
            <person name="Lan Y."/>
            <person name="Juniper S.K."/>
            <person name="Young C.R."/>
            <person name="Angers B."/>
            <person name="Qian P.Y."/>
        </authorList>
    </citation>
    <scope>NUCLEOTIDE SEQUENCE</scope>
    <source>
        <strain evidence="2">R07B-5</strain>
    </source>
</reference>
<dbReference type="Proteomes" id="UP001209878">
    <property type="component" value="Unassembled WGS sequence"/>
</dbReference>
<keyword evidence="1" id="KW-1133">Transmembrane helix</keyword>
<name>A0AAD9KZ79_RIDPI</name>
<comment type="caution">
    <text evidence="2">The sequence shown here is derived from an EMBL/GenBank/DDBJ whole genome shotgun (WGS) entry which is preliminary data.</text>
</comment>
<accession>A0AAD9KZ79</accession>
<dbReference type="EMBL" id="JAODUO010000444">
    <property type="protein sequence ID" value="KAK2180408.1"/>
    <property type="molecule type" value="Genomic_DNA"/>
</dbReference>
<protein>
    <submittedName>
        <fullName evidence="2">Uncharacterized protein</fullName>
    </submittedName>
</protein>
<proteinExistence type="predicted"/>
<dbReference type="AlphaFoldDB" id="A0AAD9KZ79"/>